<name>A0A3M3K221_PSECA</name>
<organism evidence="2 3">
    <name type="scientific">Pseudomonas cannabina</name>
    <dbReference type="NCBI Taxonomy" id="86840"/>
    <lineage>
        <taxon>Bacteria</taxon>
        <taxon>Pseudomonadati</taxon>
        <taxon>Pseudomonadota</taxon>
        <taxon>Gammaproteobacteria</taxon>
        <taxon>Pseudomonadales</taxon>
        <taxon>Pseudomonadaceae</taxon>
        <taxon>Pseudomonas</taxon>
    </lineage>
</organism>
<evidence type="ECO:0000313" key="2">
    <source>
        <dbReference type="EMBL" id="RMN17162.1"/>
    </source>
</evidence>
<evidence type="ECO:0000256" key="1">
    <source>
        <dbReference type="SAM" id="Phobius"/>
    </source>
</evidence>
<reference evidence="2 3" key="1">
    <citation type="submission" date="2018-08" db="EMBL/GenBank/DDBJ databases">
        <title>Recombination of ecologically and evolutionarily significant loci maintains genetic cohesion in the Pseudomonas syringae species complex.</title>
        <authorList>
            <person name="Dillon M."/>
            <person name="Thakur S."/>
            <person name="Almeida R.N.D."/>
            <person name="Weir B.S."/>
            <person name="Guttman D.S."/>
        </authorList>
    </citation>
    <scope>NUCLEOTIDE SEQUENCE [LARGE SCALE GENOMIC DNA]</scope>
    <source>
        <strain evidence="2 3">ICMP 2821</strain>
    </source>
</reference>
<accession>A0A3M3K221</accession>
<protein>
    <submittedName>
        <fullName evidence="2">Uncharacterized protein</fullName>
    </submittedName>
</protein>
<evidence type="ECO:0000313" key="3">
    <source>
        <dbReference type="Proteomes" id="UP000281372"/>
    </source>
</evidence>
<keyword evidence="1" id="KW-1133">Transmembrane helix</keyword>
<dbReference type="Proteomes" id="UP000281372">
    <property type="component" value="Unassembled WGS sequence"/>
</dbReference>
<sequence length="69" mass="7627">MKERTMLKARMTLAATPLILLVFGSVAFWGSTLRDLLNLAIVLVSPPLFFWLIVRPTKAPKAAQCKAAE</sequence>
<dbReference type="AlphaFoldDB" id="A0A3M3K221"/>
<feature type="transmembrane region" description="Helical" evidence="1">
    <location>
        <begin position="37"/>
        <end position="54"/>
    </location>
</feature>
<keyword evidence="1" id="KW-0472">Membrane</keyword>
<gene>
    <name evidence="2" type="ORF">ALQ64_03164</name>
</gene>
<proteinExistence type="predicted"/>
<dbReference type="EMBL" id="RBOW01001017">
    <property type="protein sequence ID" value="RMN17162.1"/>
    <property type="molecule type" value="Genomic_DNA"/>
</dbReference>
<comment type="caution">
    <text evidence="2">The sequence shown here is derived from an EMBL/GenBank/DDBJ whole genome shotgun (WGS) entry which is preliminary data.</text>
</comment>
<keyword evidence="1" id="KW-0812">Transmembrane</keyword>